<evidence type="ECO:0000313" key="2">
    <source>
        <dbReference type="Proteomes" id="UP000262177"/>
    </source>
</evidence>
<proteinExistence type="predicted"/>
<organism evidence="1 2">
    <name type="scientific">Bifidobacterium bifidum LMG 13195</name>
    <dbReference type="NCBI Taxonomy" id="1207542"/>
    <lineage>
        <taxon>Bacteria</taxon>
        <taxon>Bacillati</taxon>
        <taxon>Actinomycetota</taxon>
        <taxon>Actinomycetes</taxon>
        <taxon>Bifidobacteriales</taxon>
        <taxon>Bifidobacteriaceae</taxon>
        <taxon>Bifidobacterium</taxon>
    </lineage>
</organism>
<dbReference type="EMBL" id="AP018131">
    <property type="protein sequence ID" value="BBA47480.1"/>
    <property type="molecule type" value="Genomic_DNA"/>
</dbReference>
<name>A0A286TBU5_BIFBI</name>
<sequence length="37" mass="3985">MERMDDVGTDVSASTGNENCHVCPFVTVSITIGIRDD</sequence>
<accession>A0A286TBU5</accession>
<evidence type="ECO:0000313" key="1">
    <source>
        <dbReference type="EMBL" id="BBA47480.1"/>
    </source>
</evidence>
<dbReference type="AlphaFoldDB" id="A0A286TBU5"/>
<dbReference type="Proteomes" id="UP000262177">
    <property type="component" value="Chromosome"/>
</dbReference>
<gene>
    <name evidence="1" type="ORF">BBJK_00654</name>
</gene>
<protein>
    <submittedName>
        <fullName evidence="1">Uncharacterized protein</fullName>
    </submittedName>
</protein>
<reference evidence="1 2" key="1">
    <citation type="journal article" date="2017" name="Biosci. Biotechnol. Biochem.">
        <title>Identification and characterization of a sulfoglycosidase from Bifidobacterium bifidum implicated in mucin glycan utilization.</title>
        <authorList>
            <person name="Katoh T."/>
            <person name="Maeshibu T."/>
            <person name="Kikkawa K."/>
            <person name="Gotoh A."/>
            <person name="Tomabechi Y."/>
            <person name="Nakamura M."/>
            <person name="Liao W.-H."/>
            <person name="Yamaguchi M."/>
            <person name="Ashida H."/>
            <person name="Yamamoto K."/>
            <person name="Katayama T."/>
        </authorList>
    </citation>
    <scope>NUCLEOTIDE SEQUENCE [LARGE SCALE GENOMIC DNA]</scope>
    <source>
        <strain evidence="1 2">JCM 7004</strain>
    </source>
</reference>